<dbReference type="InterPro" id="IPR029033">
    <property type="entry name" value="His_PPase_superfam"/>
</dbReference>
<dbReference type="SMART" id="SM00855">
    <property type="entry name" value="PGAM"/>
    <property type="match status" value="1"/>
</dbReference>
<evidence type="ECO:0000256" key="2">
    <source>
        <dbReference type="ARBA" id="ARBA00023235"/>
    </source>
</evidence>
<dbReference type="CDD" id="cd07067">
    <property type="entry name" value="HP_PGM_like"/>
    <property type="match status" value="1"/>
</dbReference>
<dbReference type="InterPro" id="IPR001345">
    <property type="entry name" value="PG/BPGM_mutase_AS"/>
</dbReference>
<dbReference type="GO" id="GO:0005737">
    <property type="term" value="C:cytoplasm"/>
    <property type="evidence" value="ECO:0007669"/>
    <property type="project" value="TreeGrafter"/>
</dbReference>
<protein>
    <recommendedName>
        <fullName evidence="7">Histidine phosphatase family protein</fullName>
    </recommendedName>
</protein>
<dbReference type="PANTHER" id="PTHR48100">
    <property type="entry name" value="BROAD-SPECIFICITY PHOSPHATASE YOR283W-RELATED"/>
    <property type="match status" value="1"/>
</dbReference>
<feature type="binding site" evidence="4">
    <location>
        <position position="99"/>
    </location>
    <ligand>
        <name>substrate</name>
    </ligand>
</feature>
<dbReference type="InterPro" id="IPR013078">
    <property type="entry name" value="His_Pase_superF_clade-1"/>
</dbReference>
<dbReference type="PANTHER" id="PTHR48100:SF1">
    <property type="entry name" value="HISTIDINE PHOSPHATASE FAMILY PROTEIN-RELATED"/>
    <property type="match status" value="1"/>
</dbReference>
<feature type="active site" description="Tele-phosphohistidine intermediate" evidence="3">
    <location>
        <position position="14"/>
    </location>
</feature>
<feature type="active site" description="Proton donor/acceptor" evidence="3">
    <location>
        <position position="88"/>
    </location>
</feature>
<dbReference type="GO" id="GO:0016791">
    <property type="term" value="F:phosphatase activity"/>
    <property type="evidence" value="ECO:0007669"/>
    <property type="project" value="TreeGrafter"/>
</dbReference>
<gene>
    <name evidence="5" type="ORF">COT87_02555</name>
</gene>
<dbReference type="SUPFAM" id="SSF53254">
    <property type="entry name" value="Phosphoglycerate mutase-like"/>
    <property type="match status" value="1"/>
</dbReference>
<dbReference type="AlphaFoldDB" id="A0A2H0VIB1"/>
<dbReference type="Proteomes" id="UP000230796">
    <property type="component" value="Unassembled WGS sequence"/>
</dbReference>
<sequence>MGRFFVTKIYLIRHGESIANTLGIYQGQTYDTVLSPLGKRQVRTLQTYFAGKSIGAIYTSPLTRTRKTARHIALATGIPVQIDRHLLETNHGDWEGLPKAEIQLRWGDLLDAWNKDPQGVEFPGGETFVALQTRVLTWFRQQLLLKKDTVFVTHDNVIRVIIAYLKGIPFWDFPLDPAGVTIVEVNGKDARLVKLNDNRHLQDCLTNLKLHAL</sequence>
<evidence type="ECO:0000256" key="1">
    <source>
        <dbReference type="ARBA" id="ARBA00023152"/>
    </source>
</evidence>
<evidence type="ECO:0000256" key="3">
    <source>
        <dbReference type="PIRSR" id="PIRSR613078-1"/>
    </source>
</evidence>
<dbReference type="Gene3D" id="3.40.50.1240">
    <property type="entry name" value="Phosphoglycerate mutase-like"/>
    <property type="match status" value="1"/>
</dbReference>
<feature type="binding site" evidence="4">
    <location>
        <begin position="13"/>
        <end position="20"/>
    </location>
    <ligand>
        <name>substrate</name>
    </ligand>
</feature>
<keyword evidence="1" id="KW-0324">Glycolysis</keyword>
<feature type="binding site" evidence="4">
    <location>
        <position position="64"/>
    </location>
    <ligand>
        <name>substrate</name>
    </ligand>
</feature>
<evidence type="ECO:0000313" key="6">
    <source>
        <dbReference type="Proteomes" id="UP000230796"/>
    </source>
</evidence>
<dbReference type="InterPro" id="IPR050275">
    <property type="entry name" value="PGM_Phosphatase"/>
</dbReference>
<proteinExistence type="predicted"/>
<evidence type="ECO:0000313" key="5">
    <source>
        <dbReference type="EMBL" id="PIR98844.1"/>
    </source>
</evidence>
<keyword evidence="2" id="KW-0413">Isomerase</keyword>
<reference evidence="6" key="1">
    <citation type="submission" date="2017-09" db="EMBL/GenBank/DDBJ databases">
        <title>Depth-based differentiation of microbial function through sediment-hosted aquifers and enrichment of novel symbionts in the deep terrestrial subsurface.</title>
        <authorList>
            <person name="Probst A.J."/>
            <person name="Ladd B."/>
            <person name="Jarett J.K."/>
            <person name="Geller-Mcgrath D.E."/>
            <person name="Sieber C.M.K."/>
            <person name="Emerson J.B."/>
            <person name="Anantharaman K."/>
            <person name="Thomas B.C."/>
            <person name="Malmstrom R."/>
            <person name="Stieglmeier M."/>
            <person name="Klingl A."/>
            <person name="Woyke T."/>
            <person name="Ryan C.M."/>
            <person name="Banfield J.F."/>
        </authorList>
    </citation>
    <scope>NUCLEOTIDE SEQUENCE [LARGE SCALE GENOMIC DNA]</scope>
</reference>
<accession>A0A2H0VIB1</accession>
<dbReference type="EMBL" id="PFAF01000051">
    <property type="protein sequence ID" value="PIR98844.1"/>
    <property type="molecule type" value="Genomic_DNA"/>
</dbReference>
<dbReference type="PROSITE" id="PS00175">
    <property type="entry name" value="PG_MUTASE"/>
    <property type="match status" value="1"/>
</dbReference>
<evidence type="ECO:0000256" key="4">
    <source>
        <dbReference type="PIRSR" id="PIRSR613078-2"/>
    </source>
</evidence>
<organism evidence="5 6">
    <name type="scientific">Candidatus Collierbacteria bacterium CG10_big_fil_rev_8_21_14_0_10_44_9</name>
    <dbReference type="NCBI Taxonomy" id="1974535"/>
    <lineage>
        <taxon>Bacteria</taxon>
        <taxon>Candidatus Collieribacteriota</taxon>
    </lineage>
</organism>
<dbReference type="Pfam" id="PF00300">
    <property type="entry name" value="His_Phos_1"/>
    <property type="match status" value="1"/>
</dbReference>
<name>A0A2H0VIB1_9BACT</name>
<evidence type="ECO:0008006" key="7">
    <source>
        <dbReference type="Google" id="ProtNLM"/>
    </source>
</evidence>
<comment type="caution">
    <text evidence="5">The sequence shown here is derived from an EMBL/GenBank/DDBJ whole genome shotgun (WGS) entry which is preliminary data.</text>
</comment>